<feature type="compositionally biased region" description="Polar residues" evidence="10">
    <location>
        <begin position="1"/>
        <end position="12"/>
    </location>
</feature>
<keyword evidence="6 11" id="KW-1133">Transmembrane helix</keyword>
<feature type="compositionally biased region" description="Polar residues" evidence="10">
    <location>
        <begin position="51"/>
        <end position="67"/>
    </location>
</feature>
<dbReference type="InterPro" id="IPR023271">
    <property type="entry name" value="Aquaporin-like"/>
</dbReference>
<name>A0A4P7NQA0_PYROR</name>
<sequence length="382" mass="40535">MASNEQTSTTPITVVLPTGTPSTNISNAADTAPSSRSSSRASTSQSLHSLDNTTTHVSPTHSLNVSYPATEASHKKQTYPPFQDHFSASSTRPSKPEDQSSLGRPGSKMALSPTLRNHGTAALAELVGTFLFLFFAFSAAGVANAVPSEFSDGIAVPNIAALLYISFAFGISLMVNVFAFYRISGGQFNPARFVKVSTALCLVGAIPPLRAGFCIVGQIVGGIIAAAAVDGLYPTLLNVETTLGSGVSPAQGVFIEMFLTTQLILVILLLAVEKHRLTYLAPLGIGFALFVTHLAGVYFTGASLNPARSLGPAVINRSFPSYHWIYWIGPMLGALLASGFYTLLDFCKWKQVNPGQDWDGIGEKEAQRDDFDGARDPLTRVA</sequence>
<evidence type="ECO:0000313" key="13">
    <source>
        <dbReference type="Proteomes" id="UP000294847"/>
    </source>
</evidence>
<dbReference type="Pfam" id="PF00230">
    <property type="entry name" value="MIP"/>
    <property type="match status" value="1"/>
</dbReference>
<comment type="similarity">
    <text evidence="2 9">Belongs to the MIP/aquaporin (TC 1.A.8) family.</text>
</comment>
<dbReference type="InterPro" id="IPR034294">
    <property type="entry name" value="Aquaporin_transptr"/>
</dbReference>
<dbReference type="Gene3D" id="1.20.1080.10">
    <property type="entry name" value="Glycerol uptake facilitator protein"/>
    <property type="match status" value="1"/>
</dbReference>
<evidence type="ECO:0000256" key="7">
    <source>
        <dbReference type="ARBA" id="ARBA00023136"/>
    </source>
</evidence>
<comment type="subcellular location">
    <subcellularLocation>
        <location evidence="1">Membrane</location>
        <topology evidence="1">Multi-pass membrane protein</topology>
    </subcellularLocation>
</comment>
<keyword evidence="4 9" id="KW-0812">Transmembrane</keyword>
<dbReference type="InterPro" id="IPR000425">
    <property type="entry name" value="MIP"/>
</dbReference>
<evidence type="ECO:0008006" key="14">
    <source>
        <dbReference type="Google" id="ProtNLM"/>
    </source>
</evidence>
<feature type="compositionally biased region" description="Polar residues" evidence="10">
    <location>
        <begin position="19"/>
        <end position="29"/>
    </location>
</feature>
<dbReference type="GO" id="GO:0015250">
    <property type="term" value="F:water channel activity"/>
    <property type="evidence" value="ECO:0007669"/>
    <property type="project" value="TreeGrafter"/>
</dbReference>
<evidence type="ECO:0000256" key="8">
    <source>
        <dbReference type="ARBA" id="ARBA00034651"/>
    </source>
</evidence>
<reference evidence="12 13" key="1">
    <citation type="journal article" date="2019" name="Mol. Biol. Evol.">
        <title>Blast fungal genomes show frequent chromosomal changes, gene gains and losses, and effector gene turnover.</title>
        <authorList>
            <person name="Gomez Luciano L.B."/>
            <person name="Jason Tsai I."/>
            <person name="Chuma I."/>
            <person name="Tosa Y."/>
            <person name="Chen Y.H."/>
            <person name="Li J.Y."/>
            <person name="Li M.Y."/>
            <person name="Jade Lu M.Y."/>
            <person name="Nakayashiki H."/>
            <person name="Li W.H."/>
        </authorList>
    </citation>
    <scope>NUCLEOTIDE SEQUENCE [LARGE SCALE GENOMIC DNA]</scope>
    <source>
        <strain evidence="12">MZ5-1-6</strain>
    </source>
</reference>
<dbReference type="EMBL" id="CP034209">
    <property type="protein sequence ID" value="QBZ64551.1"/>
    <property type="molecule type" value="Genomic_DNA"/>
</dbReference>
<evidence type="ECO:0000256" key="5">
    <source>
        <dbReference type="ARBA" id="ARBA00022737"/>
    </source>
</evidence>
<dbReference type="Proteomes" id="UP000294847">
    <property type="component" value="Chromosome 6"/>
</dbReference>
<feature type="region of interest" description="Disordered" evidence="10">
    <location>
        <begin position="1"/>
        <end position="111"/>
    </location>
</feature>
<accession>A0A4P7NQA0</accession>
<evidence type="ECO:0000256" key="6">
    <source>
        <dbReference type="ARBA" id="ARBA00022989"/>
    </source>
</evidence>
<keyword evidence="7 11" id="KW-0472">Membrane</keyword>
<gene>
    <name evidence="12" type="ORF">PoMZ_06249</name>
</gene>
<dbReference type="PANTHER" id="PTHR19139">
    <property type="entry name" value="AQUAPORIN TRANSPORTER"/>
    <property type="match status" value="1"/>
</dbReference>
<proteinExistence type="inferred from homology"/>
<evidence type="ECO:0000256" key="10">
    <source>
        <dbReference type="SAM" id="MobiDB-lite"/>
    </source>
</evidence>
<feature type="transmembrane region" description="Helical" evidence="11">
    <location>
        <begin position="159"/>
        <end position="181"/>
    </location>
</feature>
<feature type="transmembrane region" description="Helical" evidence="11">
    <location>
        <begin position="202"/>
        <end position="229"/>
    </location>
</feature>
<evidence type="ECO:0000256" key="9">
    <source>
        <dbReference type="RuleBase" id="RU000477"/>
    </source>
</evidence>
<feature type="transmembrane region" description="Helical" evidence="11">
    <location>
        <begin position="324"/>
        <end position="344"/>
    </location>
</feature>
<evidence type="ECO:0000256" key="2">
    <source>
        <dbReference type="ARBA" id="ARBA00006175"/>
    </source>
</evidence>
<protein>
    <recommendedName>
        <fullName evidence="14">Aquaporin</fullName>
    </recommendedName>
</protein>
<dbReference type="PRINTS" id="PR00783">
    <property type="entry name" value="MINTRINSICP"/>
</dbReference>
<feature type="transmembrane region" description="Helical" evidence="11">
    <location>
        <begin position="279"/>
        <end position="304"/>
    </location>
</feature>
<organism evidence="12 13">
    <name type="scientific">Pyricularia oryzae</name>
    <name type="common">Rice blast fungus</name>
    <name type="synonym">Magnaporthe oryzae</name>
    <dbReference type="NCBI Taxonomy" id="318829"/>
    <lineage>
        <taxon>Eukaryota</taxon>
        <taxon>Fungi</taxon>
        <taxon>Dikarya</taxon>
        <taxon>Ascomycota</taxon>
        <taxon>Pezizomycotina</taxon>
        <taxon>Sordariomycetes</taxon>
        <taxon>Sordariomycetidae</taxon>
        <taxon>Magnaporthales</taxon>
        <taxon>Pyriculariaceae</taxon>
        <taxon>Pyricularia</taxon>
    </lineage>
</organism>
<feature type="compositionally biased region" description="Low complexity" evidence="10">
    <location>
        <begin position="31"/>
        <end position="50"/>
    </location>
</feature>
<dbReference type="AlphaFoldDB" id="A0A4P7NQA0"/>
<evidence type="ECO:0000256" key="1">
    <source>
        <dbReference type="ARBA" id="ARBA00004141"/>
    </source>
</evidence>
<dbReference type="GO" id="GO:0005886">
    <property type="term" value="C:plasma membrane"/>
    <property type="evidence" value="ECO:0007669"/>
    <property type="project" value="TreeGrafter"/>
</dbReference>
<keyword evidence="3 9" id="KW-0813">Transport</keyword>
<evidence type="ECO:0000256" key="3">
    <source>
        <dbReference type="ARBA" id="ARBA00022448"/>
    </source>
</evidence>
<dbReference type="FunFam" id="1.20.1080.10:FF:000014">
    <property type="entry name" value="Aquaporin 1"/>
    <property type="match status" value="1"/>
</dbReference>
<dbReference type="PANTHER" id="PTHR19139:SF199">
    <property type="entry name" value="MIP17260P"/>
    <property type="match status" value="1"/>
</dbReference>
<keyword evidence="5" id="KW-0677">Repeat</keyword>
<evidence type="ECO:0000256" key="4">
    <source>
        <dbReference type="ARBA" id="ARBA00022692"/>
    </source>
</evidence>
<feature type="transmembrane region" description="Helical" evidence="11">
    <location>
        <begin position="126"/>
        <end position="147"/>
    </location>
</feature>
<dbReference type="SUPFAM" id="SSF81338">
    <property type="entry name" value="Aquaporin-like"/>
    <property type="match status" value="1"/>
</dbReference>
<feature type="transmembrane region" description="Helical" evidence="11">
    <location>
        <begin position="249"/>
        <end position="272"/>
    </location>
</feature>
<comment type="catalytic activity">
    <reaction evidence="8">
        <text>H2O(in) = H2O(out)</text>
        <dbReference type="Rhea" id="RHEA:29667"/>
        <dbReference type="ChEBI" id="CHEBI:15377"/>
    </reaction>
</comment>
<evidence type="ECO:0000313" key="12">
    <source>
        <dbReference type="EMBL" id="QBZ64551.1"/>
    </source>
</evidence>
<evidence type="ECO:0000256" key="11">
    <source>
        <dbReference type="SAM" id="Phobius"/>
    </source>
</evidence>